<feature type="binding site" evidence="9">
    <location>
        <begin position="76"/>
        <end position="77"/>
    </location>
    <ligand>
        <name>substrate</name>
    </ligand>
</feature>
<name>A0A2V1GQ80_9GAMM</name>
<dbReference type="AlphaFoldDB" id="A0A2V1GQ80"/>
<evidence type="ECO:0000256" key="2">
    <source>
        <dbReference type="ARBA" id="ARBA00010219"/>
    </source>
</evidence>
<evidence type="ECO:0000256" key="7">
    <source>
        <dbReference type="ARBA" id="ARBA00023235"/>
    </source>
</evidence>
<keyword evidence="4 9" id="KW-0963">Cytoplasm</keyword>
<keyword evidence="5 9" id="KW-0028">Amino-acid biosynthesis</keyword>
<comment type="pathway">
    <text evidence="1 9">Amino-acid biosynthesis; L-lysine biosynthesis via DAP pathway; DL-2,6-diaminopimelate from LL-2,6-diaminopimelate: step 1/1.</text>
</comment>
<keyword evidence="7 9" id="KW-0413">Isomerase</keyword>
<feature type="binding site" evidence="9">
    <location>
        <position position="66"/>
    </location>
    <ligand>
        <name>substrate</name>
    </ligand>
</feature>
<dbReference type="InterPro" id="IPR001653">
    <property type="entry name" value="DAP_epimerase_DapF"/>
</dbReference>
<feature type="site" description="Important for dimerization" evidence="9">
    <location>
        <position position="270"/>
    </location>
</feature>
<feature type="site" description="Could be important to modulate the pK values of the two catalytic cysteine residues" evidence="9">
    <location>
        <position position="210"/>
    </location>
</feature>
<dbReference type="GO" id="GO:0008837">
    <property type="term" value="F:diaminopimelate epimerase activity"/>
    <property type="evidence" value="ECO:0007669"/>
    <property type="project" value="UniProtKB-UniRule"/>
</dbReference>
<dbReference type="GO" id="GO:0005829">
    <property type="term" value="C:cytosol"/>
    <property type="evidence" value="ECO:0007669"/>
    <property type="project" value="TreeGrafter"/>
</dbReference>
<dbReference type="Gene3D" id="3.10.310.10">
    <property type="entry name" value="Diaminopimelate Epimerase, Chain A, domain 1"/>
    <property type="match status" value="2"/>
</dbReference>
<evidence type="ECO:0000256" key="1">
    <source>
        <dbReference type="ARBA" id="ARBA00005196"/>
    </source>
</evidence>
<comment type="subunit">
    <text evidence="9">Homodimer.</text>
</comment>
<feature type="binding site" evidence="9">
    <location>
        <position position="192"/>
    </location>
    <ligand>
        <name>substrate</name>
    </ligand>
</feature>
<accession>A0A2V1GQ80</accession>
<comment type="catalytic activity">
    <reaction evidence="8 9">
        <text>(2S,6S)-2,6-diaminopimelate = meso-2,6-diaminopimelate</text>
        <dbReference type="Rhea" id="RHEA:15393"/>
        <dbReference type="ChEBI" id="CHEBI:57609"/>
        <dbReference type="ChEBI" id="CHEBI:57791"/>
        <dbReference type="EC" id="5.1.1.7"/>
    </reaction>
</comment>
<evidence type="ECO:0000256" key="6">
    <source>
        <dbReference type="ARBA" id="ARBA00023154"/>
    </source>
</evidence>
<evidence type="ECO:0000313" key="12">
    <source>
        <dbReference type="Proteomes" id="UP000244906"/>
    </source>
</evidence>
<feature type="site" description="Could be important to modulate the pK values of the two catalytic cysteine residues" evidence="9">
    <location>
        <position position="161"/>
    </location>
</feature>
<dbReference type="SUPFAM" id="SSF54506">
    <property type="entry name" value="Diaminopimelate epimerase-like"/>
    <property type="match status" value="2"/>
</dbReference>
<evidence type="ECO:0000256" key="4">
    <source>
        <dbReference type="ARBA" id="ARBA00022490"/>
    </source>
</evidence>
<dbReference type="EMBL" id="QDDL01000009">
    <property type="protein sequence ID" value="PVZ65622.1"/>
    <property type="molecule type" value="Genomic_DNA"/>
</dbReference>
<dbReference type="UniPathway" id="UPA00034">
    <property type="reaction ID" value="UER00025"/>
</dbReference>
<feature type="active site" evidence="10">
    <location>
        <position position="75"/>
    </location>
</feature>
<keyword evidence="12" id="KW-1185">Reference proteome</keyword>
<dbReference type="FunFam" id="3.10.310.10:FF:000001">
    <property type="entry name" value="Diaminopimelate epimerase"/>
    <property type="match status" value="1"/>
</dbReference>
<dbReference type="PANTHER" id="PTHR31689">
    <property type="entry name" value="DIAMINOPIMELATE EPIMERASE, CHLOROPLASTIC"/>
    <property type="match status" value="1"/>
</dbReference>
<feature type="binding site" evidence="9">
    <location>
        <position position="46"/>
    </location>
    <ligand>
        <name>substrate</name>
    </ligand>
</feature>
<dbReference type="Proteomes" id="UP000244906">
    <property type="component" value="Unassembled WGS sequence"/>
</dbReference>
<organism evidence="11 12">
    <name type="scientific">Pelagibaculum spongiae</name>
    <dbReference type="NCBI Taxonomy" id="2080658"/>
    <lineage>
        <taxon>Bacteria</taxon>
        <taxon>Pseudomonadati</taxon>
        <taxon>Pseudomonadota</taxon>
        <taxon>Gammaproteobacteria</taxon>
        <taxon>Oceanospirillales</taxon>
        <taxon>Pelagibaculum</taxon>
    </lineage>
</organism>
<dbReference type="Pfam" id="PF01678">
    <property type="entry name" value="DAP_epimerase"/>
    <property type="match status" value="2"/>
</dbReference>
<comment type="function">
    <text evidence="9">Catalyzes the stereoinversion of LL-2,6-diaminopimelate (L,L-DAP) to meso-diaminopimelate (meso-DAP), a precursor of L-lysine and an essential component of the bacterial peptidoglycan.</text>
</comment>
<dbReference type="NCBIfam" id="TIGR00652">
    <property type="entry name" value="DapF"/>
    <property type="match status" value="1"/>
</dbReference>
<feature type="binding site" evidence="9">
    <location>
        <position position="159"/>
    </location>
    <ligand>
        <name>substrate</name>
    </ligand>
</feature>
<evidence type="ECO:0000256" key="5">
    <source>
        <dbReference type="ARBA" id="ARBA00022605"/>
    </source>
</evidence>
<dbReference type="HAMAP" id="MF_00197">
    <property type="entry name" value="DAP_epimerase"/>
    <property type="match status" value="1"/>
</dbReference>
<evidence type="ECO:0000256" key="8">
    <source>
        <dbReference type="ARBA" id="ARBA00051712"/>
    </source>
</evidence>
<feature type="binding site" evidence="9">
    <location>
        <begin position="220"/>
        <end position="221"/>
    </location>
    <ligand>
        <name>substrate</name>
    </ligand>
</feature>
<dbReference type="PANTHER" id="PTHR31689:SF0">
    <property type="entry name" value="DIAMINOPIMELATE EPIMERASE"/>
    <property type="match status" value="1"/>
</dbReference>
<dbReference type="GO" id="GO:0009089">
    <property type="term" value="P:lysine biosynthetic process via diaminopimelate"/>
    <property type="evidence" value="ECO:0007669"/>
    <property type="project" value="UniProtKB-UniRule"/>
</dbReference>
<gene>
    <name evidence="9" type="primary">dapF</name>
    <name evidence="11" type="ORF">DC094_17195</name>
</gene>
<evidence type="ECO:0000256" key="3">
    <source>
        <dbReference type="ARBA" id="ARBA00013080"/>
    </source>
</evidence>
<keyword evidence="6 9" id="KW-0457">Lysine biosynthesis</keyword>
<feature type="active site" description="Proton donor" evidence="9">
    <location>
        <position position="75"/>
    </location>
</feature>
<feature type="binding site" evidence="9">
    <location>
        <position position="13"/>
    </location>
    <ligand>
        <name>substrate</name>
    </ligand>
</feature>
<comment type="similarity">
    <text evidence="2 9">Belongs to the diaminopimelate epimerase family.</text>
</comment>
<dbReference type="EC" id="5.1.1.7" evidence="3 9"/>
<comment type="caution">
    <text evidence="11">The sequence shown here is derived from an EMBL/GenBank/DDBJ whole genome shotgun (WGS) entry which is preliminary data.</text>
</comment>
<feature type="active site" description="Proton acceptor" evidence="9">
    <location>
        <position position="219"/>
    </location>
</feature>
<evidence type="ECO:0000256" key="9">
    <source>
        <dbReference type="HAMAP-Rule" id="MF_00197"/>
    </source>
</evidence>
<dbReference type="InterPro" id="IPR018510">
    <property type="entry name" value="DAP_epimerase_AS"/>
</dbReference>
<evidence type="ECO:0000256" key="10">
    <source>
        <dbReference type="PROSITE-ProRule" id="PRU10125"/>
    </source>
</evidence>
<feature type="binding site" evidence="9">
    <location>
        <begin position="210"/>
        <end position="211"/>
    </location>
    <ligand>
        <name>substrate</name>
    </ligand>
</feature>
<comment type="subcellular location">
    <subcellularLocation>
        <location evidence="9">Cytoplasm</location>
    </subcellularLocation>
</comment>
<proteinExistence type="inferred from homology"/>
<dbReference type="OrthoDB" id="9805408at2"/>
<dbReference type="PROSITE" id="PS01326">
    <property type="entry name" value="DAP_EPIMERASE"/>
    <property type="match status" value="1"/>
</dbReference>
<evidence type="ECO:0000313" key="11">
    <source>
        <dbReference type="EMBL" id="PVZ65622.1"/>
    </source>
</evidence>
<reference evidence="11 12" key="1">
    <citation type="submission" date="2018-04" db="EMBL/GenBank/DDBJ databases">
        <title>Thalassorhabdus spongiae gen. nov., sp. nov., isolated from a marine sponge in South-West Iceland.</title>
        <authorList>
            <person name="Knobloch S."/>
            <person name="Daussin A."/>
            <person name="Johannsson R."/>
            <person name="Marteinsson V.T."/>
        </authorList>
    </citation>
    <scope>NUCLEOTIDE SEQUENCE [LARGE SCALE GENOMIC DNA]</scope>
    <source>
        <strain evidence="11 12">Hp12</strain>
    </source>
</reference>
<sequence>MVIHFSKMQGLGNDFMVIDQITQYVRLTPELVRSWSDRHFGIGFDQLLVVEAPKKPDIDFCYRIFNADGSEVNQCGNGARCFARYVVEKQLTAKRKITVETNSGVMYLTIEKDGQVTVNMGTPGLNPDRIPLLADAQSTQYNIAVANDVLTVGAASMGNPHCVLLVEDIDSAPLETLGPMLESHDAFPERVNVGFMQVISRSHVRLRVYERGAGETMACGSGACAAMVIGKLWNMLDSQVRVELPGGELDIQWKGGDNPVWMTGPAETVYQGTIRI</sequence>
<protein>
    <recommendedName>
        <fullName evidence="3 9">Diaminopimelate epimerase</fullName>
        <shortName evidence="9">DAP epimerase</shortName>
        <ecNumber evidence="3 9">5.1.1.7</ecNumber>
    </recommendedName>
    <alternativeName>
        <fullName evidence="9">PLP-independent amino acid racemase</fullName>
    </alternativeName>
</protein>
<dbReference type="RefSeq" id="WP_116688362.1">
    <property type="nucleotide sequence ID" value="NZ_CAWNYD010000009.1"/>
</dbReference>